<reference evidence="4 5" key="1">
    <citation type="submission" date="2024-04" db="EMBL/GenBank/DDBJ databases">
        <title>Tritrichomonas musculus Genome.</title>
        <authorList>
            <person name="Alves-Ferreira E."/>
            <person name="Grigg M."/>
            <person name="Lorenzi H."/>
            <person name="Galac M."/>
        </authorList>
    </citation>
    <scope>NUCLEOTIDE SEQUENCE [LARGE SCALE GENOMIC DNA]</scope>
    <source>
        <strain evidence="4 5">EAF2021</strain>
    </source>
</reference>
<dbReference type="PROSITE" id="PS00678">
    <property type="entry name" value="WD_REPEATS_1"/>
    <property type="match status" value="1"/>
</dbReference>
<evidence type="ECO:0000313" key="5">
    <source>
        <dbReference type="Proteomes" id="UP001470230"/>
    </source>
</evidence>
<proteinExistence type="predicted"/>
<keyword evidence="1 3" id="KW-0853">WD repeat</keyword>
<dbReference type="InterPro" id="IPR051858">
    <property type="entry name" value="WD_repeat_GAD-1"/>
</dbReference>
<dbReference type="SMART" id="SM00320">
    <property type="entry name" value="WD40"/>
    <property type="match status" value="2"/>
</dbReference>
<comment type="caution">
    <text evidence="4">The sequence shown here is derived from an EMBL/GenBank/DDBJ whole genome shotgun (WGS) entry which is preliminary data.</text>
</comment>
<evidence type="ECO:0000256" key="3">
    <source>
        <dbReference type="PROSITE-ProRule" id="PRU00221"/>
    </source>
</evidence>
<evidence type="ECO:0000256" key="1">
    <source>
        <dbReference type="ARBA" id="ARBA00022574"/>
    </source>
</evidence>
<evidence type="ECO:0000256" key="2">
    <source>
        <dbReference type="ARBA" id="ARBA00022737"/>
    </source>
</evidence>
<dbReference type="PANTHER" id="PTHR16017:SF0">
    <property type="entry name" value="WD REPEAT-CONTAINING PROTEIN 70"/>
    <property type="match status" value="1"/>
</dbReference>
<dbReference type="PROSITE" id="PS50294">
    <property type="entry name" value="WD_REPEATS_REGION"/>
    <property type="match status" value="1"/>
</dbReference>
<evidence type="ECO:0000313" key="4">
    <source>
        <dbReference type="EMBL" id="KAK8860266.1"/>
    </source>
</evidence>
<dbReference type="PROSITE" id="PS50082">
    <property type="entry name" value="WD_REPEATS_2"/>
    <property type="match status" value="1"/>
</dbReference>
<dbReference type="InterPro" id="IPR019775">
    <property type="entry name" value="WD40_repeat_CS"/>
</dbReference>
<dbReference type="PANTHER" id="PTHR16017">
    <property type="entry name" value="GASTRULATION DEFECTIVE PROTEIN 1-RELATED"/>
    <property type="match status" value="1"/>
</dbReference>
<feature type="repeat" description="WD" evidence="3">
    <location>
        <begin position="133"/>
        <end position="174"/>
    </location>
</feature>
<dbReference type="Gene3D" id="2.130.10.10">
    <property type="entry name" value="YVTN repeat-like/Quinoprotein amine dehydrogenase"/>
    <property type="match status" value="1"/>
</dbReference>
<protein>
    <submittedName>
        <fullName evidence="4">WD domain protein</fullName>
    </submittedName>
</protein>
<dbReference type="InterPro" id="IPR015943">
    <property type="entry name" value="WD40/YVTN_repeat-like_dom_sf"/>
</dbReference>
<name>A0ABR2IBC1_9EUKA</name>
<dbReference type="SUPFAM" id="SSF50978">
    <property type="entry name" value="WD40 repeat-like"/>
    <property type="match status" value="1"/>
</dbReference>
<organism evidence="4 5">
    <name type="scientific">Tritrichomonas musculus</name>
    <dbReference type="NCBI Taxonomy" id="1915356"/>
    <lineage>
        <taxon>Eukaryota</taxon>
        <taxon>Metamonada</taxon>
        <taxon>Parabasalia</taxon>
        <taxon>Tritrichomonadida</taxon>
        <taxon>Tritrichomonadidae</taxon>
        <taxon>Tritrichomonas</taxon>
    </lineage>
</organism>
<dbReference type="InterPro" id="IPR036322">
    <property type="entry name" value="WD40_repeat_dom_sf"/>
</dbReference>
<sequence length="318" mass="35065">MEDVYEYQASISGITSIQYDYTGKQFAVATINGDILIIDMKTFATVGAFNIPTEPLSQIAWENDLSSIFVGDGKGNVTKLDLINKKTDLIYSSSIPVTCIDSCRTQFGIAVGLANGQILIIHKSASMQNNKMISAHDSLISSICYHDCGFIIISSDINGCIRIWDISTLKCKKSIMIDNCLINSLHLSDKQDVILVSTTSNLVNEGCLKLFSLPDLELISQFTGFKSDRVLMQCGFTSKVHNEFYVFSPSNDGCLRIWKLNQKEQTPIESIAQEGVFIAVSANPKMPFLVTGGGPNDGFFRVFKIHMNNFDSDESNGE</sequence>
<keyword evidence="5" id="KW-1185">Reference proteome</keyword>
<keyword evidence="2" id="KW-0677">Repeat</keyword>
<dbReference type="EMBL" id="JAPFFF010000018">
    <property type="protein sequence ID" value="KAK8860266.1"/>
    <property type="molecule type" value="Genomic_DNA"/>
</dbReference>
<dbReference type="Proteomes" id="UP001470230">
    <property type="component" value="Unassembled WGS sequence"/>
</dbReference>
<gene>
    <name evidence="4" type="ORF">M9Y10_011931</name>
</gene>
<dbReference type="Pfam" id="PF00400">
    <property type="entry name" value="WD40"/>
    <property type="match status" value="1"/>
</dbReference>
<accession>A0ABR2IBC1</accession>
<dbReference type="InterPro" id="IPR001680">
    <property type="entry name" value="WD40_rpt"/>
</dbReference>